<keyword evidence="2" id="KW-1185">Reference proteome</keyword>
<gene>
    <name evidence="1" type="ORF">N7494_000003</name>
</gene>
<dbReference type="InterPro" id="IPR037175">
    <property type="entry name" value="KFase_sf"/>
</dbReference>
<accession>A0AAD6D4Z5</accession>
<dbReference type="EMBL" id="JAQIZZ010000001">
    <property type="protein sequence ID" value="KAJ5556088.1"/>
    <property type="molecule type" value="Genomic_DNA"/>
</dbReference>
<proteinExistence type="predicted"/>
<dbReference type="AlphaFoldDB" id="A0AAD6D4Z5"/>
<comment type="caution">
    <text evidence="1">The sequence shown here is derived from an EMBL/GenBank/DDBJ whole genome shotgun (WGS) entry which is preliminary data.</text>
</comment>
<dbReference type="PANTHER" id="PTHR34861">
    <property type="match status" value="1"/>
</dbReference>
<dbReference type="GO" id="GO:0019441">
    <property type="term" value="P:L-tryptophan catabolic process to kynurenine"/>
    <property type="evidence" value="ECO:0007669"/>
    <property type="project" value="InterPro"/>
</dbReference>
<evidence type="ECO:0000313" key="2">
    <source>
        <dbReference type="Proteomes" id="UP001220324"/>
    </source>
</evidence>
<reference evidence="1 2" key="1">
    <citation type="journal article" date="2023" name="IMA Fungus">
        <title>Comparative genomic study of the Penicillium genus elucidates a diverse pangenome and 15 lateral gene transfer events.</title>
        <authorList>
            <person name="Petersen C."/>
            <person name="Sorensen T."/>
            <person name="Nielsen M.R."/>
            <person name="Sondergaard T.E."/>
            <person name="Sorensen J.L."/>
            <person name="Fitzpatrick D.A."/>
            <person name="Frisvad J.C."/>
            <person name="Nielsen K.L."/>
        </authorList>
    </citation>
    <scope>NUCLEOTIDE SEQUENCE [LARGE SCALE GENOMIC DNA]</scope>
    <source>
        <strain evidence="1 2">IBT 35679</strain>
    </source>
</reference>
<sequence>MASTLKNGPATDSVVFPPFDELPTVPSQPQGSLWKFFDKNGKKDELGTLNLLTRSVVLEASQEIKSGYHVQLDWPLDNLEFPGLGRRATRHVIKDMTSEGFIGLDDEICMNTQISSQWDSLKHVWFHHFH</sequence>
<dbReference type="PANTHER" id="PTHR34861:SF10">
    <property type="entry name" value="CYCLASE"/>
    <property type="match status" value="1"/>
</dbReference>
<organism evidence="1 2">
    <name type="scientific">Penicillium frequentans</name>
    <dbReference type="NCBI Taxonomy" id="3151616"/>
    <lineage>
        <taxon>Eukaryota</taxon>
        <taxon>Fungi</taxon>
        <taxon>Dikarya</taxon>
        <taxon>Ascomycota</taxon>
        <taxon>Pezizomycotina</taxon>
        <taxon>Eurotiomycetes</taxon>
        <taxon>Eurotiomycetidae</taxon>
        <taxon>Eurotiales</taxon>
        <taxon>Aspergillaceae</taxon>
        <taxon>Penicillium</taxon>
    </lineage>
</organism>
<dbReference type="GO" id="GO:0004061">
    <property type="term" value="F:arylformamidase activity"/>
    <property type="evidence" value="ECO:0007669"/>
    <property type="project" value="InterPro"/>
</dbReference>
<dbReference type="Proteomes" id="UP001220324">
    <property type="component" value="Unassembled WGS sequence"/>
</dbReference>
<dbReference type="Gene3D" id="3.50.30.50">
    <property type="entry name" value="Putative cyclase"/>
    <property type="match status" value="1"/>
</dbReference>
<evidence type="ECO:0000313" key="1">
    <source>
        <dbReference type="EMBL" id="KAJ5556088.1"/>
    </source>
</evidence>
<protein>
    <submittedName>
        <fullName evidence="1">Uncharacterized protein</fullName>
    </submittedName>
</protein>
<name>A0AAD6D4Z5_9EURO</name>